<accession>A0ABT8Y758</accession>
<protein>
    <submittedName>
        <fullName evidence="2">Cupredoxin domain-containing protein</fullName>
    </submittedName>
</protein>
<dbReference type="InterPro" id="IPR008972">
    <property type="entry name" value="Cupredoxin"/>
</dbReference>
<gene>
    <name evidence="2" type="ORF">Q4F19_05050</name>
</gene>
<reference evidence="2" key="1">
    <citation type="submission" date="2023-07" db="EMBL/GenBank/DDBJ databases">
        <authorList>
            <person name="Kim M."/>
        </authorList>
    </citation>
    <scope>NUCLEOTIDE SEQUENCE</scope>
    <source>
        <strain evidence="2">BIUV-7</strain>
    </source>
</reference>
<comment type="caution">
    <text evidence="2">The sequence shown here is derived from an EMBL/GenBank/DDBJ whole genome shotgun (WGS) entry which is preliminary data.</text>
</comment>
<evidence type="ECO:0000313" key="3">
    <source>
        <dbReference type="Proteomes" id="UP001169764"/>
    </source>
</evidence>
<evidence type="ECO:0000256" key="1">
    <source>
        <dbReference type="SAM" id="SignalP"/>
    </source>
</evidence>
<sequence>MKPLFAVLPALLLAPTALAAPKPAPGPNWNRGTPLTVTMTNQGFVPARLALRQGGQYILRIRNPSDRTHSFSAKEFFGLARVSPADQAWIPRNEVELKPGQSATLHLVAPTTPGAMYYFKSTRVADAATKFKGAITVR</sequence>
<keyword evidence="1" id="KW-0732">Signal</keyword>
<name>A0ABT8Y758_9SPHN</name>
<proteinExistence type="predicted"/>
<dbReference type="Gene3D" id="2.60.40.420">
    <property type="entry name" value="Cupredoxins - blue copper proteins"/>
    <property type="match status" value="1"/>
</dbReference>
<dbReference type="SUPFAM" id="SSF49503">
    <property type="entry name" value="Cupredoxins"/>
    <property type="match status" value="1"/>
</dbReference>
<dbReference type="Proteomes" id="UP001169764">
    <property type="component" value="Unassembled WGS sequence"/>
</dbReference>
<dbReference type="RefSeq" id="WP_303540422.1">
    <property type="nucleotide sequence ID" value="NZ_JAUOTP010000002.1"/>
</dbReference>
<dbReference type="EMBL" id="JAUOTP010000002">
    <property type="protein sequence ID" value="MDO6413743.1"/>
    <property type="molecule type" value="Genomic_DNA"/>
</dbReference>
<feature type="signal peptide" evidence="1">
    <location>
        <begin position="1"/>
        <end position="19"/>
    </location>
</feature>
<organism evidence="2 3">
    <name type="scientific">Sphingomonas natans</name>
    <dbReference type="NCBI Taxonomy" id="3063330"/>
    <lineage>
        <taxon>Bacteria</taxon>
        <taxon>Pseudomonadati</taxon>
        <taxon>Pseudomonadota</taxon>
        <taxon>Alphaproteobacteria</taxon>
        <taxon>Sphingomonadales</taxon>
        <taxon>Sphingomonadaceae</taxon>
        <taxon>Sphingomonas</taxon>
    </lineage>
</organism>
<keyword evidence="3" id="KW-1185">Reference proteome</keyword>
<evidence type="ECO:0000313" key="2">
    <source>
        <dbReference type="EMBL" id="MDO6413743.1"/>
    </source>
</evidence>
<feature type="chain" id="PRO_5046079862" evidence="1">
    <location>
        <begin position="20"/>
        <end position="138"/>
    </location>
</feature>